<keyword evidence="5" id="KW-1185">Reference proteome</keyword>
<feature type="region of interest" description="Disordered" evidence="2">
    <location>
        <begin position="620"/>
        <end position="671"/>
    </location>
</feature>
<dbReference type="OrthoDB" id="2441991at2759"/>
<feature type="domain" description="Cas12f1-like TNB" evidence="3">
    <location>
        <begin position="544"/>
        <end position="590"/>
    </location>
</feature>
<dbReference type="GO" id="GO:0003677">
    <property type="term" value="F:DNA binding"/>
    <property type="evidence" value="ECO:0007669"/>
    <property type="project" value="UniProtKB-KW"/>
</dbReference>
<keyword evidence="1" id="KW-0238">DNA-binding</keyword>
<dbReference type="InterPro" id="IPR010095">
    <property type="entry name" value="Cas12f1-like_TNB"/>
</dbReference>
<reference evidence="4" key="1">
    <citation type="submission" date="2021-06" db="EMBL/GenBank/DDBJ databases">
        <title>Genome Sequence of Mortierella hyaline Strain SCG-10, a Cold-Adapted, Nitrate-Reducing Fungus Isolated from Soil in Minnesota, USA.</title>
        <authorList>
            <person name="Aldossari N."/>
        </authorList>
    </citation>
    <scope>NUCLEOTIDE SEQUENCE</scope>
    <source>
        <strain evidence="4">SCG-10</strain>
    </source>
</reference>
<feature type="compositionally biased region" description="Low complexity" evidence="2">
    <location>
        <begin position="623"/>
        <end position="641"/>
    </location>
</feature>
<name>A0A9P8BPZ9_9FUNG</name>
<dbReference type="AlphaFoldDB" id="A0A9P8BPZ9"/>
<gene>
    <name evidence="4" type="ORF">KI688_004314</name>
</gene>
<comment type="caution">
    <text evidence="4">The sequence shown here is derived from an EMBL/GenBank/DDBJ whole genome shotgun (WGS) entry which is preliminary data.</text>
</comment>
<sequence>MQEAPQLAAHVEHEAQRLIGRFTETLQNRMDRAEEDQRINLELMKPPLTMSENCRLHAWKNAVSEVERNILLLFCEQAKPKDAEEDKDDAGGNYPKSTSKAGAVANDLTDWLVKREVYNSVRSLTDMKVTVPFTPGHLIRSVTDQLAKEMKLIYGRPLKDRMIHLVTLDNMTVTSTIDFDKWISGKEPDFLFKYCIADVTPQGLTSRQRRKEGHRAAVKLLSLDQIRNHLDVAKNEWLDPVTHAKKRYVFRGSVKTDGFRIQILAFKLRELQYVRYRRLDDNRLPLRLTSTVGGVDYYLQEIRDVITSKEDVARLWPGVQPEEIKTLTLDRGQTSIVGAFADIPRTRERMEMARRLTGHIQPWKGSHHFRGTDSILDILNPSSCPHHSFHPRSTINKLPNGVVKDGVSQYGSQTKAVYQPTFRLHRWLEDEKQATQEGKQETIAEIGGRLLPLKGQVASVVGYVAELKKCHKWDMKRVRHYEYQLIADRLLGIVGGSVGRPRESSNPVLIGVGLAKFSTRSGLSSLDSNVLSYLIKLVQSLEYLVVGLNEYYTRKKCPRCGLFVAQVALRPFYCPEYHVYHHREVMGAENMANIERGCLEKQERPEYLHSAAADDSLPWMAKAGAGPATSSTTSSSNTTAAINGPKGSRKRAASTSSSSRGRRGKAVREDK</sequence>
<dbReference type="EMBL" id="JAHRHY010000016">
    <property type="protein sequence ID" value="KAG9063431.1"/>
    <property type="molecule type" value="Genomic_DNA"/>
</dbReference>
<evidence type="ECO:0000259" key="3">
    <source>
        <dbReference type="Pfam" id="PF07282"/>
    </source>
</evidence>
<evidence type="ECO:0000256" key="2">
    <source>
        <dbReference type="SAM" id="MobiDB-lite"/>
    </source>
</evidence>
<evidence type="ECO:0000256" key="1">
    <source>
        <dbReference type="ARBA" id="ARBA00023125"/>
    </source>
</evidence>
<dbReference type="Pfam" id="PF07282">
    <property type="entry name" value="Cas12f1-like_TNB"/>
    <property type="match status" value="1"/>
</dbReference>
<dbReference type="Proteomes" id="UP000707451">
    <property type="component" value="Unassembled WGS sequence"/>
</dbReference>
<protein>
    <recommendedName>
        <fullName evidence="3">Cas12f1-like TNB domain-containing protein</fullName>
    </recommendedName>
</protein>
<proteinExistence type="predicted"/>
<evidence type="ECO:0000313" key="5">
    <source>
        <dbReference type="Proteomes" id="UP000707451"/>
    </source>
</evidence>
<evidence type="ECO:0000313" key="4">
    <source>
        <dbReference type="EMBL" id="KAG9063431.1"/>
    </source>
</evidence>
<accession>A0A9P8BPZ9</accession>
<organism evidence="4 5">
    <name type="scientific">Linnemannia hyalina</name>
    <dbReference type="NCBI Taxonomy" id="64524"/>
    <lineage>
        <taxon>Eukaryota</taxon>
        <taxon>Fungi</taxon>
        <taxon>Fungi incertae sedis</taxon>
        <taxon>Mucoromycota</taxon>
        <taxon>Mortierellomycotina</taxon>
        <taxon>Mortierellomycetes</taxon>
        <taxon>Mortierellales</taxon>
        <taxon>Mortierellaceae</taxon>
        <taxon>Linnemannia</taxon>
    </lineage>
</organism>